<dbReference type="PROSITE" id="PS51257">
    <property type="entry name" value="PROKAR_LIPOPROTEIN"/>
    <property type="match status" value="1"/>
</dbReference>
<dbReference type="Proteomes" id="UP001589562">
    <property type="component" value="Unassembled WGS sequence"/>
</dbReference>
<sequence length="259" mass="29516">MKKYFNIFIAFCFLYSCKSIPLKDSNSDTAYANSLEEEITTYFRATGNEPFWELKIGKEKIVFTSLIQGKEKLIFLSVKSIRAMDANIKTYKAGNGESNIIVSIQQIECQNSMSGIISPYKVSIEIKNSTETTFQKIEGCGKYITDYRLHDIWVLEELKGNKVFAADFQKELPRLEIYAEDNRFIGFSGCNSISGSLFFEKDLLRFNNIISTLMACTKKNNKEDKFIKALQSTTTYSIKNNRLSLSSPSGKLLVFKKVD</sequence>
<dbReference type="Pfam" id="PF03724">
    <property type="entry name" value="META"/>
    <property type="match status" value="1"/>
</dbReference>
<name>A0ABV5HA51_9FLAO</name>
<dbReference type="InterPro" id="IPR038670">
    <property type="entry name" value="HslJ-like_sf"/>
</dbReference>
<evidence type="ECO:0000313" key="2">
    <source>
        <dbReference type="EMBL" id="MFB9108782.1"/>
    </source>
</evidence>
<keyword evidence="3" id="KW-1185">Reference proteome</keyword>
<proteinExistence type="predicted"/>
<organism evidence="2 3">
    <name type="scientific">Flavobacterium gyeonganense</name>
    <dbReference type="NCBI Taxonomy" id="1310418"/>
    <lineage>
        <taxon>Bacteria</taxon>
        <taxon>Pseudomonadati</taxon>
        <taxon>Bacteroidota</taxon>
        <taxon>Flavobacteriia</taxon>
        <taxon>Flavobacteriales</taxon>
        <taxon>Flavobacteriaceae</taxon>
        <taxon>Flavobacterium</taxon>
    </lineage>
</organism>
<dbReference type="InterPro" id="IPR005184">
    <property type="entry name" value="DUF306_Meta_HslJ"/>
</dbReference>
<evidence type="ECO:0000313" key="3">
    <source>
        <dbReference type="Proteomes" id="UP001589562"/>
    </source>
</evidence>
<accession>A0ABV5HA51</accession>
<dbReference type="EMBL" id="JBHMFE010000014">
    <property type="protein sequence ID" value="MFB9108782.1"/>
    <property type="molecule type" value="Genomic_DNA"/>
</dbReference>
<gene>
    <name evidence="2" type="ORF">ACFFVK_09345</name>
</gene>
<comment type="caution">
    <text evidence="2">The sequence shown here is derived from an EMBL/GenBank/DDBJ whole genome shotgun (WGS) entry which is preliminary data.</text>
</comment>
<evidence type="ECO:0000259" key="1">
    <source>
        <dbReference type="Pfam" id="PF03724"/>
    </source>
</evidence>
<dbReference type="PANTHER" id="PTHR35535:SF1">
    <property type="entry name" value="HEAT SHOCK PROTEIN HSLJ"/>
    <property type="match status" value="1"/>
</dbReference>
<dbReference type="InterPro" id="IPR053147">
    <property type="entry name" value="Hsp_HslJ-like"/>
</dbReference>
<reference evidence="2 3" key="1">
    <citation type="submission" date="2024-09" db="EMBL/GenBank/DDBJ databases">
        <authorList>
            <person name="Sun Q."/>
            <person name="Mori K."/>
        </authorList>
    </citation>
    <scope>NUCLEOTIDE SEQUENCE [LARGE SCALE GENOMIC DNA]</scope>
    <source>
        <strain evidence="2 3">CECT 8365</strain>
    </source>
</reference>
<dbReference type="RefSeq" id="WP_278008662.1">
    <property type="nucleotide sequence ID" value="NZ_CP121112.1"/>
</dbReference>
<feature type="domain" description="DUF306" evidence="1">
    <location>
        <begin position="151"/>
        <end position="255"/>
    </location>
</feature>
<protein>
    <submittedName>
        <fullName evidence="2">META domain-containing protein</fullName>
    </submittedName>
</protein>
<dbReference type="PANTHER" id="PTHR35535">
    <property type="entry name" value="HEAT SHOCK PROTEIN HSLJ"/>
    <property type="match status" value="1"/>
</dbReference>
<dbReference type="Gene3D" id="2.40.128.270">
    <property type="match status" value="1"/>
</dbReference>